<evidence type="ECO:0000313" key="2">
    <source>
        <dbReference type="Proteomes" id="UP001291623"/>
    </source>
</evidence>
<dbReference type="EMBL" id="JAVYJV010000008">
    <property type="protein sequence ID" value="KAK4364603.1"/>
    <property type="molecule type" value="Genomic_DNA"/>
</dbReference>
<protein>
    <submittedName>
        <fullName evidence="1">Uncharacterized protein</fullName>
    </submittedName>
</protein>
<sequence length="112" mass="12683">MKNVMGIKKGLHEVRTKFVLIITRYTYNARGWGFGNGGANELPVKGFFSYDSESSLQREIECPKRFNLTPSMKTLLKRNIAAFAAGFRANSKYRQNQSQASLGLKDWSIICI</sequence>
<dbReference type="AlphaFoldDB" id="A0AAE1S6J5"/>
<evidence type="ECO:0000313" key="1">
    <source>
        <dbReference type="EMBL" id="KAK4364603.1"/>
    </source>
</evidence>
<accession>A0AAE1S6J5</accession>
<name>A0AAE1S6J5_9SOLA</name>
<comment type="caution">
    <text evidence="1">The sequence shown here is derived from an EMBL/GenBank/DDBJ whole genome shotgun (WGS) entry which is preliminary data.</text>
</comment>
<gene>
    <name evidence="1" type="ORF">RND71_015961</name>
</gene>
<dbReference type="Proteomes" id="UP001291623">
    <property type="component" value="Unassembled WGS sequence"/>
</dbReference>
<keyword evidence="2" id="KW-1185">Reference proteome</keyword>
<reference evidence="1" key="1">
    <citation type="submission" date="2023-12" db="EMBL/GenBank/DDBJ databases">
        <title>Genome assembly of Anisodus tanguticus.</title>
        <authorList>
            <person name="Wang Y.-J."/>
        </authorList>
    </citation>
    <scope>NUCLEOTIDE SEQUENCE</scope>
    <source>
        <strain evidence="1">KB-2021</strain>
        <tissue evidence="1">Leaf</tissue>
    </source>
</reference>
<proteinExistence type="predicted"/>
<organism evidence="1 2">
    <name type="scientific">Anisodus tanguticus</name>
    <dbReference type="NCBI Taxonomy" id="243964"/>
    <lineage>
        <taxon>Eukaryota</taxon>
        <taxon>Viridiplantae</taxon>
        <taxon>Streptophyta</taxon>
        <taxon>Embryophyta</taxon>
        <taxon>Tracheophyta</taxon>
        <taxon>Spermatophyta</taxon>
        <taxon>Magnoliopsida</taxon>
        <taxon>eudicotyledons</taxon>
        <taxon>Gunneridae</taxon>
        <taxon>Pentapetalae</taxon>
        <taxon>asterids</taxon>
        <taxon>lamiids</taxon>
        <taxon>Solanales</taxon>
        <taxon>Solanaceae</taxon>
        <taxon>Solanoideae</taxon>
        <taxon>Hyoscyameae</taxon>
        <taxon>Anisodus</taxon>
    </lineage>
</organism>